<reference evidence="2" key="1">
    <citation type="journal article" date="2019" name="Int. J. Syst. Evol. Microbiol.">
        <title>The Global Catalogue of Microorganisms (GCM) 10K type strain sequencing project: providing services to taxonomists for standard genome sequencing and annotation.</title>
        <authorList>
            <consortium name="The Broad Institute Genomics Platform"/>
            <consortium name="The Broad Institute Genome Sequencing Center for Infectious Disease"/>
            <person name="Wu L."/>
            <person name="Ma J."/>
        </authorList>
    </citation>
    <scope>NUCLEOTIDE SEQUENCE [LARGE SCALE GENOMIC DNA]</scope>
    <source>
        <strain evidence="2">XZYJ18</strain>
    </source>
</reference>
<sequence length="260" mass="26122">MIVDAGLGVAGLLRRPVAGRVVSVHRKAAYLRLDTELVALVGPDVDPGPVHVRCTALPPCRVGEAVSGDGGRLAAAHWALRGPGAVWWGTTPGPLALAARDEALVREALVAGEVIATAARALGRGTEALVAAVGGRGPGLTPAGDDVLAGVVLVDRAAGGPGVEDRLQALCAGVRTTEVASAFLAWAARGQSVAPAHDWLHAVAAGDRTAASRALVRLHALGADSGRHLAAGMALGLGQLPRVVSQTARAGAGPGLRHRV</sequence>
<organism evidence="1 2">
    <name type="scientific">Actinomycetospora rhizophila</name>
    <dbReference type="NCBI Taxonomy" id="1416876"/>
    <lineage>
        <taxon>Bacteria</taxon>
        <taxon>Bacillati</taxon>
        <taxon>Actinomycetota</taxon>
        <taxon>Actinomycetes</taxon>
        <taxon>Pseudonocardiales</taxon>
        <taxon>Pseudonocardiaceae</taxon>
        <taxon>Actinomycetospora</taxon>
    </lineage>
</organism>
<dbReference type="InterPro" id="IPR021530">
    <property type="entry name" value="AllH-like"/>
</dbReference>
<evidence type="ECO:0000313" key="2">
    <source>
        <dbReference type="Proteomes" id="UP001596175"/>
    </source>
</evidence>
<evidence type="ECO:0000313" key="1">
    <source>
        <dbReference type="EMBL" id="MFC5142856.1"/>
    </source>
</evidence>
<name>A0ABV9ZN52_9PSEU</name>
<dbReference type="Proteomes" id="UP001596175">
    <property type="component" value="Unassembled WGS sequence"/>
</dbReference>
<keyword evidence="2" id="KW-1185">Reference proteome</keyword>
<gene>
    <name evidence="1" type="ORF">ACFPK1_31850</name>
</gene>
<dbReference type="RefSeq" id="WP_378024946.1">
    <property type="nucleotide sequence ID" value="NZ_JBHSKG010000029.1"/>
</dbReference>
<dbReference type="EMBL" id="JBHSKG010000029">
    <property type="protein sequence ID" value="MFC5142856.1"/>
    <property type="molecule type" value="Genomic_DNA"/>
</dbReference>
<protein>
    <submittedName>
        <fullName evidence="1">DUF2877 domain-containing protein</fullName>
    </submittedName>
</protein>
<proteinExistence type="predicted"/>
<comment type="caution">
    <text evidence="1">The sequence shown here is derived from an EMBL/GenBank/DDBJ whole genome shotgun (WGS) entry which is preliminary data.</text>
</comment>
<dbReference type="Pfam" id="PF11392">
    <property type="entry name" value="AllH"/>
    <property type="match status" value="1"/>
</dbReference>
<accession>A0ABV9ZN52</accession>